<protein>
    <recommendedName>
        <fullName evidence="5">Amidohydrolase 3 domain-containing protein</fullName>
    </recommendedName>
</protein>
<proteinExistence type="predicted"/>
<dbReference type="InterPro" id="IPR011059">
    <property type="entry name" value="Metal-dep_hydrolase_composite"/>
</dbReference>
<evidence type="ECO:0000259" key="2">
    <source>
        <dbReference type="Pfam" id="PF01979"/>
    </source>
</evidence>
<feature type="domain" description="Amidohydrolase-related" evidence="2">
    <location>
        <begin position="413"/>
        <end position="482"/>
    </location>
</feature>
<dbReference type="SUPFAM" id="SSF51556">
    <property type="entry name" value="Metallo-dependent hydrolases"/>
    <property type="match status" value="1"/>
</dbReference>
<dbReference type="PANTHER" id="PTHR11113:SF14">
    <property type="entry name" value="N-ACETYLGLUCOSAMINE-6-PHOSPHATE DEACETYLASE"/>
    <property type="match status" value="1"/>
</dbReference>
<evidence type="ECO:0000313" key="4">
    <source>
        <dbReference type="EMBL" id="SVA38148.1"/>
    </source>
</evidence>
<dbReference type="Pfam" id="PF07969">
    <property type="entry name" value="Amidohydro_3"/>
    <property type="match status" value="1"/>
</dbReference>
<dbReference type="GO" id="GO:0008448">
    <property type="term" value="F:N-acetylglucosamine-6-phosphate deacetylase activity"/>
    <property type="evidence" value="ECO:0007669"/>
    <property type="project" value="TreeGrafter"/>
</dbReference>
<name>A0A381VED9_9ZZZZ</name>
<evidence type="ECO:0000259" key="3">
    <source>
        <dbReference type="Pfam" id="PF07969"/>
    </source>
</evidence>
<dbReference type="PANTHER" id="PTHR11113">
    <property type="entry name" value="N-ACETYLGLUCOSAMINE-6-PHOSPHATE DEACETYLASE"/>
    <property type="match status" value="1"/>
</dbReference>
<accession>A0A381VED9</accession>
<dbReference type="InterPro" id="IPR006680">
    <property type="entry name" value="Amidohydro-rel"/>
</dbReference>
<feature type="non-terminal residue" evidence="4">
    <location>
        <position position="482"/>
    </location>
</feature>
<dbReference type="EMBL" id="UINC01008478">
    <property type="protein sequence ID" value="SVA38148.1"/>
    <property type="molecule type" value="Genomic_DNA"/>
</dbReference>
<dbReference type="AlphaFoldDB" id="A0A381VED9"/>
<dbReference type="Pfam" id="PF01979">
    <property type="entry name" value="Amidohydro_1"/>
    <property type="match status" value="1"/>
</dbReference>
<dbReference type="GO" id="GO:0006046">
    <property type="term" value="P:N-acetylglucosamine catabolic process"/>
    <property type="evidence" value="ECO:0007669"/>
    <property type="project" value="TreeGrafter"/>
</dbReference>
<gene>
    <name evidence="4" type="ORF">METZ01_LOCUS91002</name>
</gene>
<dbReference type="SUPFAM" id="SSF51338">
    <property type="entry name" value="Composite domain of metallo-dependent hydrolases"/>
    <property type="match status" value="1"/>
</dbReference>
<reference evidence="4" key="1">
    <citation type="submission" date="2018-05" db="EMBL/GenBank/DDBJ databases">
        <authorList>
            <person name="Lanie J.A."/>
            <person name="Ng W.-L."/>
            <person name="Kazmierczak K.M."/>
            <person name="Andrzejewski T.M."/>
            <person name="Davidsen T.M."/>
            <person name="Wayne K.J."/>
            <person name="Tettelin H."/>
            <person name="Glass J.I."/>
            <person name="Rusch D."/>
            <person name="Podicherti R."/>
            <person name="Tsui H.-C.T."/>
            <person name="Winkler M.E."/>
        </authorList>
    </citation>
    <scope>NUCLEOTIDE SEQUENCE</scope>
</reference>
<keyword evidence="1" id="KW-0378">Hydrolase</keyword>
<feature type="domain" description="Amidohydrolase 3" evidence="3">
    <location>
        <begin position="46"/>
        <end position="212"/>
    </location>
</feature>
<dbReference type="InterPro" id="IPR032466">
    <property type="entry name" value="Metal_Hydrolase"/>
</dbReference>
<evidence type="ECO:0008006" key="5">
    <source>
        <dbReference type="Google" id="ProtNLM"/>
    </source>
</evidence>
<dbReference type="Gene3D" id="3.20.20.140">
    <property type="entry name" value="Metal-dependent hydrolases"/>
    <property type="match status" value="2"/>
</dbReference>
<organism evidence="4">
    <name type="scientific">marine metagenome</name>
    <dbReference type="NCBI Taxonomy" id="408172"/>
    <lineage>
        <taxon>unclassified sequences</taxon>
        <taxon>metagenomes</taxon>
        <taxon>ecological metagenomes</taxon>
    </lineage>
</organism>
<evidence type="ECO:0000256" key="1">
    <source>
        <dbReference type="ARBA" id="ARBA00022801"/>
    </source>
</evidence>
<dbReference type="InterPro" id="IPR013108">
    <property type="entry name" value="Amidohydro_3"/>
</dbReference>
<sequence length="482" mass="52197">MADIVLRGGEIINGEGHPAVSGDVVVDGGTIVSTFSQSTTEANLEFDVQGKIVCPGFIDIHSHSDFSLMADRRNEGAIRQGITTLVTGNCGHGPAPLHNLDLAKRNTVGFSESWGVDFSWTSFNEYLEVLLSPGLSANVAPLIPHGSVRLAAMGHSTGEASSSDLENMKSMVQEAMCAGAIGLSSGLEYSPGIYADEDELTALASVAAKYSGIYASHIRNRGELFEDAVEEAINICRRSDLPGQLSHLAPRPYAPEGAFENVLKTVNLAREVEGIRLGIDTFPDVWGPGMVVALLPPWVYEGDRSEVLNRLADPQTIENCRDHFYDPTNYLLRLGGLEMFYLSSSIAHPELVGKNFIEIGEVFGCDPVEGIFKLVLADGADFYNVMLRHIFATSDDLDLLLSEPYCSVESDGVVTATDGALSNFTMNRSSFCYTIRFLDEYVFKREMFSLEEAIRKMTSLPADSAGLSKRGRVAPGMAADLV</sequence>